<dbReference type="PROSITE" id="PS51078">
    <property type="entry name" value="ICLR_ED"/>
    <property type="match status" value="1"/>
</dbReference>
<proteinExistence type="predicted"/>
<keyword evidence="1" id="KW-0805">Transcription regulation</keyword>
<evidence type="ECO:0000256" key="1">
    <source>
        <dbReference type="ARBA" id="ARBA00023015"/>
    </source>
</evidence>
<organism evidence="6 7">
    <name type="scientific">Nocardia donostiensis</name>
    <dbReference type="NCBI Taxonomy" id="1538463"/>
    <lineage>
        <taxon>Bacteria</taxon>
        <taxon>Bacillati</taxon>
        <taxon>Actinomycetota</taxon>
        <taxon>Actinomycetes</taxon>
        <taxon>Mycobacteriales</taxon>
        <taxon>Nocardiaceae</taxon>
        <taxon>Nocardia</taxon>
    </lineage>
</organism>
<dbReference type="SUPFAM" id="SSF55781">
    <property type="entry name" value="GAF domain-like"/>
    <property type="match status" value="1"/>
</dbReference>
<evidence type="ECO:0000259" key="4">
    <source>
        <dbReference type="PROSITE" id="PS51077"/>
    </source>
</evidence>
<dbReference type="STRING" id="1538463.B0T36_06505"/>
<evidence type="ECO:0000313" key="7">
    <source>
        <dbReference type="Proteomes" id="UP000188836"/>
    </source>
</evidence>
<accession>A0A1W0B607</accession>
<keyword evidence="2" id="KW-0238">DNA-binding</keyword>
<dbReference type="InterPro" id="IPR050707">
    <property type="entry name" value="HTH_MetabolicPath_Reg"/>
</dbReference>
<dbReference type="InterPro" id="IPR014757">
    <property type="entry name" value="Tscrpt_reg_IclR_C"/>
</dbReference>
<dbReference type="GO" id="GO:0003700">
    <property type="term" value="F:DNA-binding transcription factor activity"/>
    <property type="evidence" value="ECO:0007669"/>
    <property type="project" value="TreeGrafter"/>
</dbReference>
<dbReference type="InterPro" id="IPR036388">
    <property type="entry name" value="WH-like_DNA-bd_sf"/>
</dbReference>
<dbReference type="Gene3D" id="1.10.10.10">
    <property type="entry name" value="Winged helix-like DNA-binding domain superfamily/Winged helix DNA-binding domain"/>
    <property type="match status" value="1"/>
</dbReference>
<evidence type="ECO:0000313" key="6">
    <source>
        <dbReference type="EMBL" id="ONM49987.1"/>
    </source>
</evidence>
<dbReference type="PANTHER" id="PTHR30136:SF24">
    <property type="entry name" value="HTH-TYPE TRANSCRIPTIONAL REPRESSOR ALLR"/>
    <property type="match status" value="1"/>
</dbReference>
<dbReference type="InterPro" id="IPR036390">
    <property type="entry name" value="WH_DNA-bd_sf"/>
</dbReference>
<dbReference type="Proteomes" id="UP000188836">
    <property type="component" value="Unassembled WGS sequence"/>
</dbReference>
<dbReference type="InterPro" id="IPR029016">
    <property type="entry name" value="GAF-like_dom_sf"/>
</dbReference>
<keyword evidence="7" id="KW-1185">Reference proteome</keyword>
<dbReference type="Pfam" id="PF09339">
    <property type="entry name" value="HTH_IclR"/>
    <property type="match status" value="1"/>
</dbReference>
<dbReference type="SUPFAM" id="SSF46785">
    <property type="entry name" value="Winged helix' DNA-binding domain"/>
    <property type="match status" value="1"/>
</dbReference>
<dbReference type="Pfam" id="PF01614">
    <property type="entry name" value="IclR_C"/>
    <property type="match status" value="1"/>
</dbReference>
<dbReference type="GO" id="GO:0045892">
    <property type="term" value="P:negative regulation of DNA-templated transcription"/>
    <property type="evidence" value="ECO:0007669"/>
    <property type="project" value="TreeGrafter"/>
</dbReference>
<dbReference type="AlphaFoldDB" id="A0A1W0B607"/>
<feature type="domain" description="IclR-ED" evidence="5">
    <location>
        <begin position="69"/>
        <end position="242"/>
    </location>
</feature>
<dbReference type="PROSITE" id="PS51077">
    <property type="entry name" value="HTH_ICLR"/>
    <property type="match status" value="1"/>
</dbReference>
<name>A0A1W0B607_9NOCA</name>
<evidence type="ECO:0000256" key="2">
    <source>
        <dbReference type="ARBA" id="ARBA00023125"/>
    </source>
</evidence>
<protein>
    <submittedName>
        <fullName evidence="6">IclR family transcriptional regulator</fullName>
    </submittedName>
</protein>
<dbReference type="Gene3D" id="3.30.450.40">
    <property type="match status" value="1"/>
</dbReference>
<feature type="domain" description="HTH iclR-type" evidence="4">
    <location>
        <begin position="9"/>
        <end position="68"/>
    </location>
</feature>
<dbReference type="EMBL" id="MUMY01000002">
    <property type="protein sequence ID" value="ONM49987.1"/>
    <property type="molecule type" value="Genomic_DNA"/>
</dbReference>
<sequence>MRNGDDFSPAVIDRVAGLLDEFCDGSELTLSQLSCRTGLPRSSAHRLLSQLVEFGWVSRRGRVYSLSRAVFEWGALAQWHDNLYRAAHPVLHELHATTGLMVHLAVLDGNDVRYLDGVGCDPDILPSRIGGRQPALRTALGKAIIAHSGMGPVRTRSTVAPLPSARADARLRREIAHIRQQHIAHEREEAVSGVACVAAAIGNSRTCVGAISVAGPLGNVDIVTLAMPVRSAARVIWQDLSGNGSALQAG</sequence>
<gene>
    <name evidence="6" type="ORF">B0T46_02425</name>
</gene>
<dbReference type="PANTHER" id="PTHR30136">
    <property type="entry name" value="HELIX-TURN-HELIX TRANSCRIPTIONAL REGULATOR, ICLR FAMILY"/>
    <property type="match status" value="1"/>
</dbReference>
<keyword evidence="3" id="KW-0804">Transcription</keyword>
<comment type="caution">
    <text evidence="6">The sequence shown here is derived from an EMBL/GenBank/DDBJ whole genome shotgun (WGS) entry which is preliminary data.</text>
</comment>
<evidence type="ECO:0000259" key="5">
    <source>
        <dbReference type="PROSITE" id="PS51078"/>
    </source>
</evidence>
<dbReference type="InterPro" id="IPR005471">
    <property type="entry name" value="Tscrpt_reg_IclR_N"/>
</dbReference>
<dbReference type="SMART" id="SM00346">
    <property type="entry name" value="HTH_ICLR"/>
    <property type="match status" value="1"/>
</dbReference>
<dbReference type="GO" id="GO:0003677">
    <property type="term" value="F:DNA binding"/>
    <property type="evidence" value="ECO:0007669"/>
    <property type="project" value="UniProtKB-KW"/>
</dbReference>
<evidence type="ECO:0000256" key="3">
    <source>
        <dbReference type="ARBA" id="ARBA00023163"/>
    </source>
</evidence>
<dbReference type="OrthoDB" id="60629at2"/>
<reference evidence="6 7" key="1">
    <citation type="journal article" date="2016" name="Antonie Van Leeuwenhoek">
        <title>Nocardia donostiensis sp. nov., isolated from human respiratory specimens.</title>
        <authorList>
            <person name="Ercibengoa M."/>
            <person name="Bell M."/>
            <person name="Marimon J.M."/>
            <person name="Humrighouse B."/>
            <person name="Klenk H.P."/>
            <person name="Potter G."/>
            <person name="Perez-Trallero E."/>
        </authorList>
    </citation>
    <scope>NUCLEOTIDE SEQUENCE [LARGE SCALE GENOMIC DNA]</scope>
    <source>
        <strain evidence="6 7">X1655</strain>
    </source>
</reference>